<gene>
    <name evidence="1" type="ORF">B0T26DRAFT_748572</name>
</gene>
<proteinExistence type="predicted"/>
<sequence length="215" mass="24217">MLKLLLVGPGLGASGTTVRFSLQNYDKDVGLLCDSLGKAIDFSKFEIWKDYFTAGHTPYGTFKLQALLRPKSAGITPTMAGSTVLDRKNFEKYLTKKQALKSPLGFDVEFELLKSDGTRFEPDLLMPLDYLKRVVKTKHLLQADLETLIADAVRGHPELKPPQRRIVALNTVYVDILSKNGFITQQDVLHFLVGKEKDMVFKDGTKCYRFTDIKL</sequence>
<evidence type="ECO:0000313" key="1">
    <source>
        <dbReference type="EMBL" id="KAK0728339.1"/>
    </source>
</evidence>
<dbReference type="RefSeq" id="XP_060301194.1">
    <property type="nucleotide sequence ID" value="XM_060444981.1"/>
</dbReference>
<dbReference type="AlphaFoldDB" id="A0AA40B5Y9"/>
<dbReference type="GeneID" id="85328251"/>
<dbReference type="Proteomes" id="UP001172101">
    <property type="component" value="Unassembled WGS sequence"/>
</dbReference>
<protein>
    <submittedName>
        <fullName evidence="1">Uncharacterized protein</fullName>
    </submittedName>
</protein>
<organism evidence="1 2">
    <name type="scientific">Lasiosphaeria miniovina</name>
    <dbReference type="NCBI Taxonomy" id="1954250"/>
    <lineage>
        <taxon>Eukaryota</taxon>
        <taxon>Fungi</taxon>
        <taxon>Dikarya</taxon>
        <taxon>Ascomycota</taxon>
        <taxon>Pezizomycotina</taxon>
        <taxon>Sordariomycetes</taxon>
        <taxon>Sordariomycetidae</taxon>
        <taxon>Sordariales</taxon>
        <taxon>Lasiosphaeriaceae</taxon>
        <taxon>Lasiosphaeria</taxon>
    </lineage>
</organism>
<dbReference type="EMBL" id="JAUIRO010000002">
    <property type="protein sequence ID" value="KAK0728339.1"/>
    <property type="molecule type" value="Genomic_DNA"/>
</dbReference>
<reference evidence="1" key="1">
    <citation type="submission" date="2023-06" db="EMBL/GenBank/DDBJ databases">
        <title>Genome-scale phylogeny and comparative genomics of the fungal order Sordariales.</title>
        <authorList>
            <consortium name="Lawrence Berkeley National Laboratory"/>
            <person name="Hensen N."/>
            <person name="Bonometti L."/>
            <person name="Westerberg I."/>
            <person name="Brannstrom I.O."/>
            <person name="Guillou S."/>
            <person name="Cros-Aarteil S."/>
            <person name="Calhoun S."/>
            <person name="Haridas S."/>
            <person name="Kuo A."/>
            <person name="Mondo S."/>
            <person name="Pangilinan J."/>
            <person name="Riley R."/>
            <person name="LaButti K."/>
            <person name="Andreopoulos B."/>
            <person name="Lipzen A."/>
            <person name="Chen C."/>
            <person name="Yanf M."/>
            <person name="Daum C."/>
            <person name="Ng V."/>
            <person name="Clum A."/>
            <person name="Steindorff A."/>
            <person name="Ohm R."/>
            <person name="Martin F."/>
            <person name="Silar P."/>
            <person name="Natvig D."/>
            <person name="Lalanne C."/>
            <person name="Gautier V."/>
            <person name="Ament-velasquez S.L."/>
            <person name="Kruys A."/>
            <person name="Hutchinson M.I."/>
            <person name="Powell A.J."/>
            <person name="Barry K."/>
            <person name="Miller A.N."/>
            <person name="Grigoriev I.V."/>
            <person name="Debuchy R."/>
            <person name="Gladieux P."/>
            <person name="Thoren M.H."/>
            <person name="Johannesson H."/>
        </authorList>
    </citation>
    <scope>NUCLEOTIDE SEQUENCE</scope>
    <source>
        <strain evidence="1">SMH2392-1A</strain>
    </source>
</reference>
<comment type="caution">
    <text evidence="1">The sequence shown here is derived from an EMBL/GenBank/DDBJ whole genome shotgun (WGS) entry which is preliminary data.</text>
</comment>
<name>A0AA40B5Y9_9PEZI</name>
<evidence type="ECO:0000313" key="2">
    <source>
        <dbReference type="Proteomes" id="UP001172101"/>
    </source>
</evidence>
<keyword evidence="2" id="KW-1185">Reference proteome</keyword>
<accession>A0AA40B5Y9</accession>